<dbReference type="EMBL" id="JBHRSQ010000009">
    <property type="protein sequence ID" value="MFC2991627.1"/>
    <property type="molecule type" value="Genomic_DNA"/>
</dbReference>
<feature type="non-terminal residue" evidence="12">
    <location>
        <position position="180"/>
    </location>
</feature>
<feature type="domain" description="Restriction endonuclease type I HsdR N-terminal" evidence="11">
    <location>
        <begin position="8"/>
        <end position="177"/>
    </location>
</feature>
<comment type="catalytic activity">
    <reaction evidence="1">
        <text>Endonucleolytic cleavage of DNA to give random double-stranded fragments with terminal 5'-phosphates, ATP is simultaneously hydrolyzed.</text>
        <dbReference type="EC" id="3.1.21.3"/>
    </reaction>
</comment>
<dbReference type="Pfam" id="PF04313">
    <property type="entry name" value="HSDR_N"/>
    <property type="match status" value="1"/>
</dbReference>
<dbReference type="PANTHER" id="PTHR30195">
    <property type="entry name" value="TYPE I SITE-SPECIFIC DEOXYRIBONUCLEASE PROTEIN SUBUNIT M AND R"/>
    <property type="match status" value="1"/>
</dbReference>
<dbReference type="InterPro" id="IPR007409">
    <property type="entry name" value="Restrct_endonuc_type1_HsdR_N"/>
</dbReference>
<keyword evidence="4" id="KW-0540">Nuclease</keyword>
<dbReference type="PANTHER" id="PTHR30195:SF15">
    <property type="entry name" value="TYPE I RESTRICTION ENZYME HINDI ENDONUCLEASE SUBUNIT"/>
    <property type="match status" value="1"/>
</dbReference>
<evidence type="ECO:0000256" key="6">
    <source>
        <dbReference type="ARBA" id="ARBA00022747"/>
    </source>
</evidence>
<reference evidence="13" key="1">
    <citation type="journal article" date="2019" name="Int. J. Syst. Evol. Microbiol.">
        <title>The Global Catalogue of Microorganisms (GCM) 10K type strain sequencing project: providing services to taxonomists for standard genome sequencing and annotation.</title>
        <authorList>
            <consortium name="The Broad Institute Genomics Platform"/>
            <consortium name="The Broad Institute Genome Sequencing Center for Infectious Disease"/>
            <person name="Wu L."/>
            <person name="Ma J."/>
        </authorList>
    </citation>
    <scope>NUCLEOTIDE SEQUENCE [LARGE SCALE GENOMIC DNA]</scope>
    <source>
        <strain evidence="13">KCTC 52660</strain>
    </source>
</reference>
<evidence type="ECO:0000313" key="13">
    <source>
        <dbReference type="Proteomes" id="UP001595386"/>
    </source>
</evidence>
<evidence type="ECO:0000256" key="9">
    <source>
        <dbReference type="ARBA" id="ARBA00022840"/>
    </source>
</evidence>
<accession>A0ABV7B2H9</accession>
<dbReference type="GO" id="GO:0004519">
    <property type="term" value="F:endonuclease activity"/>
    <property type="evidence" value="ECO:0007669"/>
    <property type="project" value="UniProtKB-KW"/>
</dbReference>
<keyword evidence="10" id="KW-0238">DNA-binding</keyword>
<evidence type="ECO:0000256" key="10">
    <source>
        <dbReference type="ARBA" id="ARBA00023125"/>
    </source>
</evidence>
<evidence type="ECO:0000256" key="1">
    <source>
        <dbReference type="ARBA" id="ARBA00000851"/>
    </source>
</evidence>
<keyword evidence="5" id="KW-0547">Nucleotide-binding</keyword>
<proteinExistence type="inferred from homology"/>
<dbReference type="EC" id="3.1.21.3" evidence="3"/>
<evidence type="ECO:0000256" key="2">
    <source>
        <dbReference type="ARBA" id="ARBA00008598"/>
    </source>
</evidence>
<evidence type="ECO:0000256" key="4">
    <source>
        <dbReference type="ARBA" id="ARBA00022722"/>
    </source>
</evidence>
<name>A0ABV7B2H9_9GAMM</name>
<protein>
    <recommendedName>
        <fullName evidence="3">type I site-specific deoxyribonuclease</fullName>
        <ecNumber evidence="3">3.1.21.3</ecNumber>
    </recommendedName>
</protein>
<organism evidence="12 13">
    <name type="scientific">Halomonas tibetensis</name>
    <dbReference type="NCBI Taxonomy" id="2259590"/>
    <lineage>
        <taxon>Bacteria</taxon>
        <taxon>Pseudomonadati</taxon>
        <taxon>Pseudomonadota</taxon>
        <taxon>Gammaproteobacteria</taxon>
        <taxon>Oceanospirillales</taxon>
        <taxon>Halomonadaceae</taxon>
        <taxon>Halomonas</taxon>
    </lineage>
</organism>
<evidence type="ECO:0000256" key="8">
    <source>
        <dbReference type="ARBA" id="ARBA00022801"/>
    </source>
</evidence>
<sequence length="180" mass="19875">MAGPEYTDVEKPFIDQLVGQGWEFLAGSVDDPAVTHRESFAQVVMEPLLRERLRAINLRDGKPWLNEARLDQAVSAITRLPASKVLEANRRATELLLGGLPVEGLEGWDGGRGQNLRFIDWETPANNVFTVVNQFKVKCPPGHDAWKGHVIPDLVLFVNGIPLVVVECKSRTVPEGISDA</sequence>
<dbReference type="Gene3D" id="3.90.1570.50">
    <property type="match status" value="1"/>
</dbReference>
<evidence type="ECO:0000259" key="11">
    <source>
        <dbReference type="Pfam" id="PF04313"/>
    </source>
</evidence>
<dbReference type="InterPro" id="IPR051268">
    <property type="entry name" value="Type-I_R_enzyme_R_subunit"/>
</dbReference>
<comment type="similarity">
    <text evidence="2">Belongs to the HsdR family.</text>
</comment>
<keyword evidence="7 12" id="KW-0255">Endonuclease</keyword>
<gene>
    <name evidence="12" type="ORF">ACFODV_06240</name>
</gene>
<evidence type="ECO:0000256" key="3">
    <source>
        <dbReference type="ARBA" id="ARBA00012654"/>
    </source>
</evidence>
<dbReference type="CDD" id="cd22332">
    <property type="entry name" value="HsdR_N"/>
    <property type="match status" value="1"/>
</dbReference>
<dbReference type="Proteomes" id="UP001595386">
    <property type="component" value="Unassembled WGS sequence"/>
</dbReference>
<keyword evidence="9" id="KW-0067">ATP-binding</keyword>
<dbReference type="RefSeq" id="WP_379756319.1">
    <property type="nucleotide sequence ID" value="NZ_JBHRSQ010000009.1"/>
</dbReference>
<evidence type="ECO:0000256" key="5">
    <source>
        <dbReference type="ARBA" id="ARBA00022741"/>
    </source>
</evidence>
<keyword evidence="8" id="KW-0378">Hydrolase</keyword>
<keyword evidence="6" id="KW-0680">Restriction system</keyword>
<keyword evidence="13" id="KW-1185">Reference proteome</keyword>
<evidence type="ECO:0000313" key="12">
    <source>
        <dbReference type="EMBL" id="MFC2991627.1"/>
    </source>
</evidence>
<evidence type="ECO:0000256" key="7">
    <source>
        <dbReference type="ARBA" id="ARBA00022759"/>
    </source>
</evidence>
<comment type="caution">
    <text evidence="12">The sequence shown here is derived from an EMBL/GenBank/DDBJ whole genome shotgun (WGS) entry which is preliminary data.</text>
</comment>